<evidence type="ECO:0000256" key="4">
    <source>
        <dbReference type="ARBA" id="ARBA00023277"/>
    </source>
</evidence>
<reference evidence="10" key="1">
    <citation type="submission" date="2016-10" db="EMBL/GenBank/DDBJ databases">
        <authorList>
            <person name="Varghese N."/>
            <person name="Submissions S."/>
        </authorList>
    </citation>
    <scope>NUCLEOTIDE SEQUENCE [LARGE SCALE GENOMIC DNA]</scope>
    <source>
        <strain evidence="10">DSM 17101</strain>
    </source>
</reference>
<dbReference type="InterPro" id="IPR021828">
    <property type="entry name" value="GlgE_dom_N/S"/>
</dbReference>
<dbReference type="RefSeq" id="WP_377777565.1">
    <property type="nucleotide sequence ID" value="NZ_FNJL01000005.1"/>
</dbReference>
<evidence type="ECO:0000256" key="3">
    <source>
        <dbReference type="ARBA" id="ARBA00022679"/>
    </source>
</evidence>
<dbReference type="EMBL" id="FNJL01000005">
    <property type="protein sequence ID" value="SDO91594.1"/>
    <property type="molecule type" value="Genomic_DNA"/>
</dbReference>
<accession>A0A1H0NFZ9</accession>
<evidence type="ECO:0000256" key="1">
    <source>
        <dbReference type="ARBA" id="ARBA00011738"/>
    </source>
</evidence>
<dbReference type="GO" id="GO:0030979">
    <property type="term" value="P:alpha-glucan biosynthetic process"/>
    <property type="evidence" value="ECO:0007669"/>
    <property type="project" value="UniProtKB-UniRule"/>
</dbReference>
<comment type="subunit">
    <text evidence="1 6">Homodimer.</text>
</comment>
<feature type="active site" description="Proton donor" evidence="6">
    <location>
        <position position="490"/>
    </location>
</feature>
<evidence type="ECO:0000256" key="7">
    <source>
        <dbReference type="SAM" id="MobiDB-lite"/>
    </source>
</evidence>
<feature type="compositionally biased region" description="Low complexity" evidence="7">
    <location>
        <begin position="1"/>
        <end position="36"/>
    </location>
</feature>
<dbReference type="InterPro" id="IPR013783">
    <property type="entry name" value="Ig-like_fold"/>
</dbReference>
<evidence type="ECO:0000313" key="9">
    <source>
        <dbReference type="EMBL" id="SDO91594.1"/>
    </source>
</evidence>
<feature type="binding site" evidence="6">
    <location>
        <begin position="603"/>
        <end position="604"/>
    </location>
    <ligand>
        <name>alpha-maltose 1-phosphate</name>
        <dbReference type="ChEBI" id="CHEBI:63576"/>
    </ligand>
</feature>
<dbReference type="PANTHER" id="PTHR47786:SF2">
    <property type="entry name" value="GLYCOSYL HYDROLASE FAMILY 13 CATALYTIC DOMAIN-CONTAINING PROTEIN"/>
    <property type="match status" value="1"/>
</dbReference>
<dbReference type="Gene3D" id="2.60.40.10">
    <property type="entry name" value="Immunoglobulins"/>
    <property type="match status" value="1"/>
</dbReference>
<dbReference type="InterPro" id="IPR049171">
    <property type="entry name" value="GLGE_C"/>
</dbReference>
<proteinExistence type="inferred from homology"/>
<dbReference type="Pfam" id="PF11896">
    <property type="entry name" value="GlgE_dom_N_S"/>
    <property type="match status" value="1"/>
</dbReference>
<dbReference type="Gene3D" id="1.20.58.80">
    <property type="entry name" value="Phosphotransferase system, lactose/cellobiose-type IIA subunit"/>
    <property type="match status" value="1"/>
</dbReference>
<evidence type="ECO:0000256" key="2">
    <source>
        <dbReference type="ARBA" id="ARBA00022676"/>
    </source>
</evidence>
<comment type="similarity">
    <text evidence="6">Belongs to the glycosyl hydrolase 13 family. GlgE subfamily.</text>
</comment>
<feature type="compositionally biased region" description="Polar residues" evidence="7">
    <location>
        <begin position="37"/>
        <end position="56"/>
    </location>
</feature>
<feature type="site" description="Transition state stabilizer" evidence="6">
    <location>
        <position position="548"/>
    </location>
</feature>
<dbReference type="GO" id="GO:0016758">
    <property type="term" value="F:hexosyltransferase activity"/>
    <property type="evidence" value="ECO:0007669"/>
    <property type="project" value="UniProtKB-UniRule"/>
</dbReference>
<dbReference type="InterPro" id="IPR013780">
    <property type="entry name" value="Glyco_hydro_b"/>
</dbReference>
<feature type="binding site" evidence="6">
    <location>
        <position position="462"/>
    </location>
    <ligand>
        <name>alpha-maltose 1-phosphate</name>
        <dbReference type="ChEBI" id="CHEBI:63576"/>
    </ligand>
</feature>
<feature type="binding site" evidence="6">
    <location>
        <position position="330"/>
    </location>
    <ligand>
        <name>alpha-maltose 1-phosphate</name>
        <dbReference type="ChEBI" id="CHEBI:63576"/>
    </ligand>
</feature>
<name>A0A1H0NFZ9_9BURK</name>
<dbReference type="InterPro" id="IPR017853">
    <property type="entry name" value="GH"/>
</dbReference>
<dbReference type="SUPFAM" id="SSF51445">
    <property type="entry name" value="(Trans)glycosidases"/>
    <property type="match status" value="1"/>
</dbReference>
<dbReference type="Pfam" id="PF21702">
    <property type="entry name" value="GLGE_C"/>
    <property type="match status" value="1"/>
</dbReference>
<keyword evidence="3 6" id="KW-0808">Transferase</keyword>
<protein>
    <recommendedName>
        <fullName evidence="6">Alpha-1,4-glucan:maltose-1-phosphate maltosyltransferase</fullName>
        <shortName evidence="6">GMPMT</shortName>
        <ecNumber evidence="6">2.4.99.16</ecNumber>
    </recommendedName>
    <alternativeName>
        <fullName evidence="6">(1-&gt;4)-alpha-D-glucan:maltose-1-phosphate alpha-D-maltosyltransferase</fullName>
    </alternativeName>
</protein>
<feature type="region of interest" description="Disordered" evidence="7">
    <location>
        <begin position="1"/>
        <end position="74"/>
    </location>
</feature>
<evidence type="ECO:0000256" key="5">
    <source>
        <dbReference type="ARBA" id="ARBA00048735"/>
    </source>
</evidence>
<feature type="domain" description="Glycosyl hydrolase family 13 catalytic" evidence="8">
    <location>
        <begin position="278"/>
        <end position="610"/>
    </location>
</feature>
<gene>
    <name evidence="6" type="primary">glgE</name>
    <name evidence="9" type="ORF">SAMN04489708_1057</name>
</gene>
<dbReference type="Pfam" id="PF00128">
    <property type="entry name" value="Alpha-amylase"/>
    <property type="match status" value="1"/>
</dbReference>
<comment type="function">
    <text evidence="6">Maltosyltransferase that uses maltose 1-phosphate (M1P) as the sugar donor to elongate linear or branched alpha-(1-&gt;4)-glucans. Is involved in a branched alpha-glucan biosynthetic pathway from trehalose, together with TreS, Mak and GlgB.</text>
</comment>
<feature type="binding site" evidence="6">
    <location>
        <position position="390"/>
    </location>
    <ligand>
        <name>alpha-maltose 1-phosphate</name>
        <dbReference type="ChEBI" id="CHEBI:63576"/>
    </ligand>
</feature>
<dbReference type="InterPro" id="IPR006047">
    <property type="entry name" value="GH13_cat_dom"/>
</dbReference>
<feature type="active site" description="Nucleophile" evidence="6">
    <location>
        <position position="461"/>
    </location>
</feature>
<evidence type="ECO:0000313" key="10">
    <source>
        <dbReference type="Proteomes" id="UP000199317"/>
    </source>
</evidence>
<evidence type="ECO:0000256" key="6">
    <source>
        <dbReference type="HAMAP-Rule" id="MF_02124"/>
    </source>
</evidence>
<dbReference type="AlphaFoldDB" id="A0A1H0NFZ9"/>
<dbReference type="InterPro" id="IPR026585">
    <property type="entry name" value="GlgE"/>
</dbReference>
<organism evidence="9 10">
    <name type="scientific">Paracidovorax cattleyae</name>
    <dbReference type="NCBI Taxonomy" id="80868"/>
    <lineage>
        <taxon>Bacteria</taxon>
        <taxon>Pseudomonadati</taxon>
        <taxon>Pseudomonadota</taxon>
        <taxon>Betaproteobacteria</taxon>
        <taxon>Burkholderiales</taxon>
        <taxon>Comamonadaceae</taxon>
        <taxon>Paracidovorax</taxon>
    </lineage>
</organism>
<dbReference type="GO" id="GO:0004553">
    <property type="term" value="F:hydrolase activity, hydrolyzing O-glycosyl compounds"/>
    <property type="evidence" value="ECO:0007669"/>
    <property type="project" value="InterPro"/>
</dbReference>
<evidence type="ECO:0000259" key="8">
    <source>
        <dbReference type="SMART" id="SM00642"/>
    </source>
</evidence>
<dbReference type="SMART" id="SM00642">
    <property type="entry name" value="Aamy"/>
    <property type="match status" value="1"/>
</dbReference>
<dbReference type="EC" id="2.4.99.16" evidence="6"/>
<comment type="catalytic activity">
    <reaction evidence="5 6">
        <text>alpha-maltose 1-phosphate + [(1-&gt;4)-alpha-D-glucosyl](n) = [(1-&gt;4)-alpha-D-glucosyl](n+2) + phosphate</text>
        <dbReference type="Rhea" id="RHEA:42692"/>
        <dbReference type="Rhea" id="RHEA-COMP:9584"/>
        <dbReference type="Rhea" id="RHEA-COMP:10183"/>
        <dbReference type="ChEBI" id="CHEBI:15444"/>
        <dbReference type="ChEBI" id="CHEBI:43474"/>
        <dbReference type="ChEBI" id="CHEBI:63576"/>
        <dbReference type="EC" id="2.4.99.16"/>
    </reaction>
</comment>
<feature type="binding site" evidence="6">
    <location>
        <position position="425"/>
    </location>
    <ligand>
        <name>alpha-maltose 1-phosphate</name>
        <dbReference type="ChEBI" id="CHEBI:63576"/>
    </ligand>
</feature>
<keyword evidence="2 6" id="KW-0328">Glycosyltransferase</keyword>
<dbReference type="HAMAP" id="MF_02124">
    <property type="entry name" value="GlgE"/>
    <property type="match status" value="1"/>
</dbReference>
<dbReference type="Gene3D" id="3.20.20.80">
    <property type="entry name" value="Glycosidases"/>
    <property type="match status" value="1"/>
</dbReference>
<keyword evidence="4 6" id="KW-0119">Carbohydrate metabolism</keyword>
<dbReference type="Gene3D" id="2.60.40.1180">
    <property type="entry name" value="Golgi alpha-mannosidase II"/>
    <property type="match status" value="1"/>
</dbReference>
<dbReference type="Proteomes" id="UP000199317">
    <property type="component" value="Unassembled WGS sequence"/>
</dbReference>
<keyword evidence="10" id="KW-1185">Reference proteome</keyword>
<sequence length="747" mass="83270">MPSPRESAPSSSPPSSRAPASVAPAPSALQRAAAAPSGQSAESRQPAVTASATAPQAGSRGDSGAMPPGDEGRGRAVIDAVLPAVNGGRFPVKRVAGEPVRITAHCFTDGHDVPRAMLQWWKDPEDGSPAPEAPAEVPMQPEVNDEWWAEFTPEEPGLYRYTVAAWVDTFESWRHDMERRVDAADIRVAGRVGAAEARAAAMRAASHTAPADARLLEAWAADLEQGAQGPDNGAEALKALALQDDAAEAMRRHPDRSLQTVHPVSLPLRADRERARFGSWYELFPRSASPVPGMHGTFLDVEERLPGIAEMGFDVLYLPPIHPIGRVQRKGPNNALTAGPDDVGSPWAIGADEGGHKSIHPDLGTAEDFRRLVARAREHGIEVAMDIAFQCAPDHPYVREHPDWFRWRPDGTVQYAENPPKKYQDIYPFHFECEDWRGLWQELRSVFAHWIGQGVQIFRVDNPHTKAFAFWEWVIQDIQREYPGTIFLAEAFTRPKVMHGLAKRGFTQSYTYFTWRTTRQELTDYFTELNTAPGCDYFRPNAWPNTPDILPAHLQGGEPAVFAYRLVLAATLSANYGIYGPAYELLEHEPRAPGGEEYRDSEKYQLRHWDLDRPGSLRPLIACVNRIRREHAALQSDHSLRFLPVDNEMLLAYMKRSPDGREVIVTVVNLDPHHAQSGWMRLSPADIAIAEGDPPAADWQMHDLLSQQRFVWQGEHHYILLDPRRAPAHIFAVRRRVADAGSLDPFQ</sequence>
<dbReference type="CDD" id="cd11344">
    <property type="entry name" value="AmyAc_GlgE_like"/>
    <property type="match status" value="1"/>
</dbReference>
<dbReference type="PANTHER" id="PTHR47786">
    <property type="entry name" value="ALPHA-1,4-GLUCAN:MALTOSE-1-PHOSPHATE MALTOSYLTRANSFERASE"/>
    <property type="match status" value="1"/>
</dbReference>